<dbReference type="RefSeq" id="WP_225456561.1">
    <property type="nucleotide sequence ID" value="NZ_JAIWXW010000016.1"/>
</dbReference>
<dbReference type="AlphaFoldDB" id="A0AAW4SW65"/>
<keyword evidence="3 8" id="KW-1134">Transmembrane beta strand</keyword>
<keyword evidence="2 8" id="KW-0813">Transport</keyword>
<dbReference type="Pfam" id="PF07715">
    <property type="entry name" value="Plug"/>
    <property type="match status" value="1"/>
</dbReference>
<name>A0AAW4SW65_9BACE</name>
<evidence type="ECO:0000256" key="7">
    <source>
        <dbReference type="ARBA" id="ARBA00023237"/>
    </source>
</evidence>
<dbReference type="EMBL" id="JAIWYE010000012">
    <property type="protein sequence ID" value="MCA4703091.1"/>
    <property type="molecule type" value="Genomic_DNA"/>
</dbReference>
<keyword evidence="5 9" id="KW-0798">TonB box</keyword>
<dbReference type="NCBIfam" id="TIGR04057">
    <property type="entry name" value="SusC_RagA_signa"/>
    <property type="match status" value="1"/>
</dbReference>
<evidence type="ECO:0000256" key="3">
    <source>
        <dbReference type="ARBA" id="ARBA00022452"/>
    </source>
</evidence>
<reference evidence="13" key="1">
    <citation type="submission" date="2023-08" db="EMBL/GenBank/DDBJ databases">
        <title>Mucin Metabolism Genes Underlie the Key Renovations of Bacteroides xylanisolvens Genomes in Captive Great Apes.</title>
        <authorList>
            <person name="Nishida A.H."/>
        </authorList>
    </citation>
    <scope>NUCLEOTIDE SEQUENCE</scope>
    <source>
        <strain evidence="13">P13.H9</strain>
    </source>
</reference>
<dbReference type="GO" id="GO:0009279">
    <property type="term" value="C:cell outer membrane"/>
    <property type="evidence" value="ECO:0007669"/>
    <property type="project" value="UniProtKB-SubCell"/>
</dbReference>
<dbReference type="InterPro" id="IPR039426">
    <property type="entry name" value="TonB-dep_rcpt-like"/>
</dbReference>
<evidence type="ECO:0000256" key="8">
    <source>
        <dbReference type="PROSITE-ProRule" id="PRU01360"/>
    </source>
</evidence>
<dbReference type="Proteomes" id="UP001198461">
    <property type="component" value="Unassembled WGS sequence"/>
</dbReference>
<dbReference type="InterPro" id="IPR023996">
    <property type="entry name" value="TonB-dep_OMP_SusC/RagA"/>
</dbReference>
<accession>A0AAW4SW65</accession>
<evidence type="ECO:0000313" key="14">
    <source>
        <dbReference type="Proteomes" id="UP001198461"/>
    </source>
</evidence>
<comment type="subcellular location">
    <subcellularLocation>
        <location evidence="1 8">Cell outer membrane</location>
        <topology evidence="1 8">Multi-pass membrane protein</topology>
    </subcellularLocation>
</comment>
<evidence type="ECO:0000256" key="10">
    <source>
        <dbReference type="SAM" id="SignalP"/>
    </source>
</evidence>
<organism evidence="13 14">
    <name type="scientific">Bacteroides xylanisolvens</name>
    <dbReference type="NCBI Taxonomy" id="371601"/>
    <lineage>
        <taxon>Bacteria</taxon>
        <taxon>Pseudomonadati</taxon>
        <taxon>Bacteroidota</taxon>
        <taxon>Bacteroidia</taxon>
        <taxon>Bacteroidales</taxon>
        <taxon>Bacteroidaceae</taxon>
        <taxon>Bacteroides</taxon>
    </lineage>
</organism>
<dbReference type="InterPro" id="IPR008969">
    <property type="entry name" value="CarboxyPept-like_regulatory"/>
</dbReference>
<comment type="similarity">
    <text evidence="8 9">Belongs to the TonB-dependent receptor family.</text>
</comment>
<dbReference type="InterPro" id="IPR012910">
    <property type="entry name" value="Plug_dom"/>
</dbReference>
<dbReference type="Gene3D" id="2.170.130.10">
    <property type="entry name" value="TonB-dependent receptor, plug domain"/>
    <property type="match status" value="1"/>
</dbReference>
<comment type="caution">
    <text evidence="13">The sequence shown here is derived from an EMBL/GenBank/DDBJ whole genome shotgun (WGS) entry which is preliminary data.</text>
</comment>
<dbReference type="Pfam" id="PF00593">
    <property type="entry name" value="TonB_dep_Rec_b-barrel"/>
    <property type="match status" value="1"/>
</dbReference>
<keyword evidence="4 8" id="KW-0812">Transmembrane</keyword>
<dbReference type="Gene3D" id="2.60.40.1120">
    <property type="entry name" value="Carboxypeptidase-like, regulatory domain"/>
    <property type="match status" value="1"/>
</dbReference>
<feature type="domain" description="TonB-dependent receptor plug" evidence="12">
    <location>
        <begin position="121"/>
        <end position="227"/>
    </location>
</feature>
<evidence type="ECO:0000256" key="4">
    <source>
        <dbReference type="ARBA" id="ARBA00022692"/>
    </source>
</evidence>
<dbReference type="PROSITE" id="PS52016">
    <property type="entry name" value="TONB_DEPENDENT_REC_3"/>
    <property type="match status" value="1"/>
</dbReference>
<feature type="signal peptide" evidence="10">
    <location>
        <begin position="1"/>
        <end position="26"/>
    </location>
</feature>
<dbReference type="NCBIfam" id="TIGR04056">
    <property type="entry name" value="OMP_RagA_SusC"/>
    <property type="match status" value="1"/>
</dbReference>
<gene>
    <name evidence="13" type="ORF">LD004_05620</name>
</gene>
<dbReference type="Gene3D" id="2.40.170.20">
    <property type="entry name" value="TonB-dependent receptor, beta-barrel domain"/>
    <property type="match status" value="1"/>
</dbReference>
<evidence type="ECO:0000256" key="9">
    <source>
        <dbReference type="RuleBase" id="RU003357"/>
    </source>
</evidence>
<keyword evidence="7 8" id="KW-0998">Cell outer membrane</keyword>
<evidence type="ECO:0000256" key="6">
    <source>
        <dbReference type="ARBA" id="ARBA00023136"/>
    </source>
</evidence>
<evidence type="ECO:0000313" key="13">
    <source>
        <dbReference type="EMBL" id="MCA4703091.1"/>
    </source>
</evidence>
<dbReference type="SUPFAM" id="SSF49464">
    <property type="entry name" value="Carboxypeptidase regulatory domain-like"/>
    <property type="match status" value="1"/>
</dbReference>
<protein>
    <submittedName>
        <fullName evidence="13">TonB-dependent receptor</fullName>
    </submittedName>
</protein>
<evidence type="ECO:0000259" key="11">
    <source>
        <dbReference type="Pfam" id="PF00593"/>
    </source>
</evidence>
<proteinExistence type="inferred from homology"/>
<dbReference type="InterPro" id="IPR036942">
    <property type="entry name" value="Beta-barrel_TonB_sf"/>
</dbReference>
<dbReference type="Pfam" id="PF13715">
    <property type="entry name" value="CarbopepD_reg_2"/>
    <property type="match status" value="1"/>
</dbReference>
<keyword evidence="13" id="KW-0675">Receptor</keyword>
<dbReference type="FunFam" id="2.170.130.10:FF:000008">
    <property type="entry name" value="SusC/RagA family TonB-linked outer membrane protein"/>
    <property type="match status" value="1"/>
</dbReference>
<keyword evidence="10" id="KW-0732">Signal</keyword>
<dbReference type="InterPro" id="IPR023997">
    <property type="entry name" value="TonB-dep_OMP_SusC/RagA_CS"/>
</dbReference>
<feature type="chain" id="PRO_5043980561" evidence="10">
    <location>
        <begin position="27"/>
        <end position="1031"/>
    </location>
</feature>
<feature type="domain" description="TonB-dependent receptor-like beta-barrel" evidence="11">
    <location>
        <begin position="384"/>
        <end position="989"/>
    </location>
</feature>
<sequence length="1031" mass="114815">MNEKIKNKFTLLLMMIVVSSGLTMSAQDVVKGVVLSDSDESAVMGASVRVDGTSFGTITDLDGNFSLKIPNDKNVLVVSYLGYKEQKVSLNKNQNFYTIRMREDVELLDEVVVVGYGTMRKKELTGAVARVESESLTKISTSDLGTALQGQIAGVSVQSSSGAPGSAANIQIRGINSISGSNTPLFIVDGIPQSGDPGLSSSEIESIDVLKDAASAAIYGTRGAGGVILITTKEGKTDQMRVTLDGYYGVQKITSGLELMNAQQYIYQRLLTNRYVNYKDDSNFWTPLDNSPINFTNDSNLMKVIQNDNAAIQNYSLTVSGGRKDLTYNIVANYFDQDGVIINSSFNRYNVRANTSFKKQKWTINTSLGFKVEERESPGWRLLTESYKYDPTQSPIDPNTSISTAGGSVTDQQNFGNIMARIKEQNTSETEGFSGNLQIYYNVLKDLRLSTRLGGAYGSQKNTMLKPLFKIYNQDGELVENPQTRSELKNTHIKNSSLAWESGIDWNKKIAKHLIKLTGIFSLEQYKYSSFFGGVKDLVSNDVPVLNGGTADMTSGSGTGQWQQDRISSLIGMMGRAQYNYADKYMLSASVRYDGSSRFASKNRWGVFPSVSAGWNISEEKFWKPMKSYFNQFKLRGSYGMTGNQNFADYAFSSIIELHQDYAFGTESKDKISLGGIQKSYANANVRWETTRQLNIGVDLAFFDNSLTFSADVYKSDKKDMLFPLLLPISVGAGQGSTVTLNVGDMVNKGVELSIGYRNRIGKLDYYANFIYSKNENEITRMSEFTKVSYFKDGTAVDGVTNSDRVTAIREGYEAGAFFVMETKGIINTEEKLAEYQRFMPNAQMGDLMYIDQNNDGLLDDNDRIYGGSGMPEHELGLNLGGSYRGFDLSMQWFASLGNEIINGTKIYTYMYTTSRDLVYQWTPENPYSPIPINRGRDHYNYRGYADRWVEDGSFVRLKNVVLGYTFPKQWLSVCKINKFRLYVAADNLVTLTKYQGYDPEVGNNGLSTRGLDKGNYPVSLQIRGGFQLEF</sequence>
<evidence type="ECO:0000256" key="5">
    <source>
        <dbReference type="ARBA" id="ARBA00023077"/>
    </source>
</evidence>
<evidence type="ECO:0000259" key="12">
    <source>
        <dbReference type="Pfam" id="PF07715"/>
    </source>
</evidence>
<dbReference type="InterPro" id="IPR000531">
    <property type="entry name" value="Beta-barrel_TonB"/>
</dbReference>
<evidence type="ECO:0000256" key="1">
    <source>
        <dbReference type="ARBA" id="ARBA00004571"/>
    </source>
</evidence>
<keyword evidence="6 8" id="KW-0472">Membrane</keyword>
<evidence type="ECO:0000256" key="2">
    <source>
        <dbReference type="ARBA" id="ARBA00022448"/>
    </source>
</evidence>
<dbReference type="SUPFAM" id="SSF56935">
    <property type="entry name" value="Porins"/>
    <property type="match status" value="1"/>
</dbReference>
<dbReference type="InterPro" id="IPR037066">
    <property type="entry name" value="Plug_dom_sf"/>
</dbReference>